<feature type="binding site" evidence="5">
    <location>
        <position position="38"/>
    </location>
    <ligand>
        <name>substrate</name>
    </ligand>
</feature>
<dbReference type="InterPro" id="IPR049884">
    <property type="entry name" value="Scytalone_dh"/>
</dbReference>
<comment type="similarity">
    <text evidence="1 3">Belongs to the scytalone dehydratase family.</text>
</comment>
<gene>
    <name evidence="8" type="ORF">K489DRAFT_387430</name>
</gene>
<dbReference type="GeneID" id="54364125"/>
<dbReference type="CDD" id="cd00531">
    <property type="entry name" value="NTF2_like"/>
    <property type="match status" value="1"/>
</dbReference>
<evidence type="ECO:0000259" key="6">
    <source>
        <dbReference type="Pfam" id="PF02982"/>
    </source>
</evidence>
<dbReference type="Pfam" id="PF02982">
    <property type="entry name" value="Scytalone_dh"/>
    <property type="match status" value="1"/>
</dbReference>
<organism evidence="8">
    <name type="scientific">Dissoconium aciculare CBS 342.82</name>
    <dbReference type="NCBI Taxonomy" id="1314786"/>
    <lineage>
        <taxon>Eukaryota</taxon>
        <taxon>Fungi</taxon>
        <taxon>Dikarya</taxon>
        <taxon>Ascomycota</taxon>
        <taxon>Pezizomycotina</taxon>
        <taxon>Dothideomycetes</taxon>
        <taxon>Dothideomycetidae</taxon>
        <taxon>Mycosphaerellales</taxon>
        <taxon>Dissoconiaceae</taxon>
        <taxon>Dissoconium</taxon>
    </lineage>
</organism>
<dbReference type="Gene3D" id="3.10.450.50">
    <property type="match status" value="1"/>
</dbReference>
<feature type="binding site" evidence="5">
    <location>
        <position position="35"/>
    </location>
    <ligand>
        <name>substrate</name>
    </ligand>
</feature>
<dbReference type="OrthoDB" id="5281072at2759"/>
<dbReference type="GO" id="GO:0006582">
    <property type="term" value="P:melanin metabolic process"/>
    <property type="evidence" value="ECO:0007669"/>
    <property type="project" value="InterPro"/>
</dbReference>
<feature type="binding site" evidence="5">
    <location>
        <position position="116"/>
    </location>
    <ligand>
        <name>substrate</name>
    </ligand>
</feature>
<evidence type="ECO:0000256" key="5">
    <source>
        <dbReference type="PIRSR" id="PIRSR024851-51"/>
    </source>
</evidence>
<keyword evidence="7" id="KW-1185">Reference proteome</keyword>
<accession>A0A6J3MC85</accession>
<feature type="domain" description="Scytalone dehydratase-like" evidence="6">
    <location>
        <begin position="3"/>
        <end position="153"/>
    </location>
</feature>
<sequence>MQGCMAAVYEWADSYDSKDWTRLSKCIAPTLRVDYRSFLNKIWEAMPAADFLAMASDPLVLGDPLLRTQHFIGGTKWERVSDDEIIGYHQLRVPHQRYTDASLTKVLIKGHAHSANTHYYKKVEGVWKFAGLNPDIRWGEYEFDKIFEAGRESEAIGDETKLAAQALGIPVSGTRAAHSDGIHAQ</sequence>
<dbReference type="InterPro" id="IPR004235">
    <property type="entry name" value="Scytalone_dehydratase"/>
</dbReference>
<feature type="active site" evidence="4">
    <location>
        <position position="70"/>
    </location>
</feature>
<protein>
    <submittedName>
        <fullName evidence="8">Scytalone dehydratase</fullName>
    </submittedName>
</protein>
<dbReference type="InterPro" id="IPR032710">
    <property type="entry name" value="NTF2-like_dom_sf"/>
</dbReference>
<dbReference type="RefSeq" id="XP_033462529.1">
    <property type="nucleotide sequence ID" value="XM_033606325.1"/>
</dbReference>
<evidence type="ECO:0000256" key="1">
    <source>
        <dbReference type="ARBA" id="ARBA00008584"/>
    </source>
</evidence>
<dbReference type="Proteomes" id="UP000504637">
    <property type="component" value="Unplaced"/>
</dbReference>
<feature type="binding site" evidence="5">
    <location>
        <position position="15"/>
    </location>
    <ligand>
        <name>substrate</name>
    </ligand>
</feature>
<evidence type="ECO:0000256" key="4">
    <source>
        <dbReference type="PIRSR" id="PIRSR024851-50"/>
    </source>
</evidence>
<keyword evidence="2 3" id="KW-0456">Lyase</keyword>
<reference evidence="8" key="1">
    <citation type="submission" date="2020-01" db="EMBL/GenBank/DDBJ databases">
        <authorList>
            <consortium name="DOE Joint Genome Institute"/>
            <person name="Haridas S."/>
            <person name="Albert R."/>
            <person name="Binder M."/>
            <person name="Bloem J."/>
            <person name="Labutti K."/>
            <person name="Salamov A."/>
            <person name="Andreopoulos B."/>
            <person name="Baker S.E."/>
            <person name="Barry K."/>
            <person name="Bills G."/>
            <person name="Bluhm B.H."/>
            <person name="Cannon C."/>
            <person name="Castanera R."/>
            <person name="Culley D.E."/>
            <person name="Daum C."/>
            <person name="Ezra D."/>
            <person name="Gonzalez J.B."/>
            <person name="Henrissat B."/>
            <person name="Kuo A."/>
            <person name="Liang C."/>
            <person name="Lipzen A."/>
            <person name="Lutzoni F."/>
            <person name="Magnuson J."/>
            <person name="Mondo S."/>
            <person name="Nolan M."/>
            <person name="Ohm R."/>
            <person name="Pangilinan J."/>
            <person name="Park H.-J."/>
            <person name="Ramirez L."/>
            <person name="Alfaro M."/>
            <person name="Sun H."/>
            <person name="Tritt A."/>
            <person name="Yoshinaga Y."/>
            <person name="Zwiers L.-H."/>
            <person name="Turgeon B.G."/>
            <person name="Goodwin S.B."/>
            <person name="Spatafora J.W."/>
            <person name="Crous P.W."/>
            <person name="Grigoriev I.V."/>
        </authorList>
    </citation>
    <scope>NUCLEOTIDE SEQUENCE</scope>
    <source>
        <strain evidence="8">CBS 342.82</strain>
    </source>
</reference>
<evidence type="ECO:0000256" key="3">
    <source>
        <dbReference type="PIRNR" id="PIRNR024851"/>
    </source>
</evidence>
<dbReference type="GO" id="GO:0030411">
    <property type="term" value="F:scytalone dehydratase activity"/>
    <property type="evidence" value="ECO:0007669"/>
    <property type="project" value="InterPro"/>
</dbReference>
<feature type="active site" evidence="4">
    <location>
        <position position="95"/>
    </location>
</feature>
<dbReference type="PIRSF" id="PIRSF024851">
    <property type="entry name" value="SCD1"/>
    <property type="match status" value="1"/>
</dbReference>
<dbReference type="SUPFAM" id="SSF54427">
    <property type="entry name" value="NTF2-like"/>
    <property type="match status" value="1"/>
</dbReference>
<evidence type="ECO:0000313" key="7">
    <source>
        <dbReference type="Proteomes" id="UP000504637"/>
    </source>
</evidence>
<evidence type="ECO:0000256" key="2">
    <source>
        <dbReference type="ARBA" id="ARBA00023239"/>
    </source>
</evidence>
<evidence type="ECO:0000313" key="8">
    <source>
        <dbReference type="RefSeq" id="XP_033462529.1"/>
    </source>
</evidence>
<dbReference type="AlphaFoldDB" id="A0A6J3MC85"/>
<name>A0A6J3MC85_9PEZI</name>
<reference evidence="8" key="3">
    <citation type="submission" date="2025-08" db="UniProtKB">
        <authorList>
            <consortium name="RefSeq"/>
        </authorList>
    </citation>
    <scope>IDENTIFICATION</scope>
    <source>
        <strain evidence="8">CBS 342.82</strain>
    </source>
</reference>
<proteinExistence type="inferred from homology"/>
<reference evidence="8" key="2">
    <citation type="submission" date="2020-04" db="EMBL/GenBank/DDBJ databases">
        <authorList>
            <consortium name="NCBI Genome Project"/>
        </authorList>
    </citation>
    <scope>NUCLEOTIDE SEQUENCE</scope>
    <source>
        <strain evidence="8">CBS 342.82</strain>
    </source>
</reference>